<evidence type="ECO:0000256" key="1">
    <source>
        <dbReference type="ARBA" id="ARBA00006157"/>
    </source>
</evidence>
<organism evidence="5 6">
    <name type="scientific">Glaesserella parasuis</name>
    <name type="common">Haemophilus parasuis</name>
    <dbReference type="NCBI Taxonomy" id="738"/>
    <lineage>
        <taxon>Bacteria</taxon>
        <taxon>Pseudomonadati</taxon>
        <taxon>Pseudomonadota</taxon>
        <taxon>Gammaproteobacteria</taxon>
        <taxon>Pasteurellales</taxon>
        <taxon>Pasteurellaceae</taxon>
        <taxon>Glaesserella</taxon>
    </lineage>
</organism>
<dbReference type="EMBL" id="CP041334">
    <property type="protein sequence ID" value="QKY72385.1"/>
    <property type="molecule type" value="Genomic_DNA"/>
</dbReference>
<dbReference type="GO" id="GO:0003677">
    <property type="term" value="F:DNA binding"/>
    <property type="evidence" value="ECO:0007669"/>
    <property type="project" value="UniProtKB-KW"/>
</dbReference>
<dbReference type="Pfam" id="PF13693">
    <property type="entry name" value="HTH_35"/>
    <property type="match status" value="1"/>
</dbReference>
<name>A0A084EV16_GLAPU</name>
<dbReference type="InterPro" id="IPR038722">
    <property type="entry name" value="Ner_HTH_dom"/>
</dbReference>
<dbReference type="OrthoDB" id="5683648at2"/>
<reference evidence="5 6" key="1">
    <citation type="submission" date="2019-06" db="EMBL/GenBank/DDBJ databases">
        <title>Complete genome sequence of Haemophilus parasuis HPS412.</title>
        <authorList>
            <person name="Yang S."/>
            <person name="Huang C."/>
        </authorList>
    </citation>
    <scope>NUCLEOTIDE SEQUENCE [LARGE SCALE GENOMIC DNA]</scope>
    <source>
        <strain evidence="5 6">HPS412</strain>
    </source>
</reference>
<comment type="similarity">
    <text evidence="1">Belongs to the ner transcriptional regulatory family.</text>
</comment>
<keyword evidence="3" id="KW-0238">DNA-binding</keyword>
<dbReference type="GeneID" id="66617703"/>
<dbReference type="InterPro" id="IPR010982">
    <property type="entry name" value="Lambda_DNA-bd_dom_sf"/>
</dbReference>
<keyword evidence="2" id="KW-0805">Transcription regulation</keyword>
<keyword evidence="4" id="KW-0804">Transcription</keyword>
<dbReference type="AlphaFoldDB" id="A0A084EV16"/>
<sequence length="88" mass="9917">MNQKEIYQALKRKNLNASMIAEALGVSSQAVSSAIKQGKSSQRIAKAIAIAIDEPLEKVFPHYAKKEQKQVFRNNQIARLKNQFSQMI</sequence>
<dbReference type="RefSeq" id="WP_035525371.1">
    <property type="nucleotide sequence ID" value="NZ_CP040243.1"/>
</dbReference>
<dbReference type="Gene3D" id="1.10.260.40">
    <property type="entry name" value="lambda repressor-like DNA-binding domains"/>
    <property type="match status" value="1"/>
</dbReference>
<evidence type="ECO:0000256" key="2">
    <source>
        <dbReference type="ARBA" id="ARBA00023015"/>
    </source>
</evidence>
<accession>A0A084EV16</accession>
<gene>
    <name evidence="5" type="ORF">FLK62_03435</name>
</gene>
<evidence type="ECO:0000313" key="5">
    <source>
        <dbReference type="EMBL" id="QKY72385.1"/>
    </source>
</evidence>
<dbReference type="Proteomes" id="UP000509790">
    <property type="component" value="Chromosome"/>
</dbReference>
<evidence type="ECO:0000256" key="3">
    <source>
        <dbReference type="ARBA" id="ARBA00023125"/>
    </source>
</evidence>
<protein>
    <submittedName>
        <fullName evidence="5">HTH domain-containing protein</fullName>
    </submittedName>
</protein>
<evidence type="ECO:0000256" key="4">
    <source>
        <dbReference type="ARBA" id="ARBA00023163"/>
    </source>
</evidence>
<evidence type="ECO:0000313" key="6">
    <source>
        <dbReference type="Proteomes" id="UP000509790"/>
    </source>
</evidence>
<proteinExistence type="inferred from homology"/>